<dbReference type="AlphaFoldDB" id="A0A455TLW8"/>
<dbReference type="Pfam" id="PF00196">
    <property type="entry name" value="GerE"/>
    <property type="match status" value="1"/>
</dbReference>
<dbReference type="SMART" id="SM00421">
    <property type="entry name" value="HTH_LUXR"/>
    <property type="match status" value="1"/>
</dbReference>
<dbReference type="SUPFAM" id="SSF46894">
    <property type="entry name" value="C-terminal effector domain of the bipartite response regulators"/>
    <property type="match status" value="1"/>
</dbReference>
<name>A0A455TLW8_KLEPN</name>
<keyword evidence="3" id="KW-0804">Transcription</keyword>
<keyword evidence="1" id="KW-0805">Transcription regulation</keyword>
<dbReference type="PANTHER" id="PTHR44688:SF16">
    <property type="entry name" value="DNA-BINDING TRANSCRIPTIONAL ACTIVATOR DEVR_DOSR"/>
    <property type="match status" value="1"/>
</dbReference>
<evidence type="ECO:0000256" key="2">
    <source>
        <dbReference type="ARBA" id="ARBA00023125"/>
    </source>
</evidence>
<dbReference type="CDD" id="cd06170">
    <property type="entry name" value="LuxR_C_like"/>
    <property type="match status" value="1"/>
</dbReference>
<keyword evidence="2" id="KW-0238">DNA-binding</keyword>
<evidence type="ECO:0000259" key="4">
    <source>
        <dbReference type="PROSITE" id="PS50043"/>
    </source>
</evidence>
<evidence type="ECO:0000256" key="3">
    <source>
        <dbReference type="ARBA" id="ARBA00023163"/>
    </source>
</evidence>
<dbReference type="Gene3D" id="1.10.10.10">
    <property type="entry name" value="Winged helix-like DNA-binding domain superfamily/Winged helix DNA-binding domain"/>
    <property type="match status" value="1"/>
</dbReference>
<evidence type="ECO:0000313" key="6">
    <source>
        <dbReference type="EMBL" id="BBI29637.1"/>
    </source>
</evidence>
<dbReference type="RefSeq" id="WP_130979856.1">
    <property type="nucleotide sequence ID" value="NZ_AP019401.1"/>
</dbReference>
<keyword evidence="5" id="KW-0614">Plasmid</keyword>
<dbReference type="PROSITE" id="PS50043">
    <property type="entry name" value="HTH_LUXR_2"/>
    <property type="match status" value="1"/>
</dbReference>
<feature type="domain" description="HTH luxR-type" evidence="4">
    <location>
        <begin position="127"/>
        <end position="192"/>
    </location>
</feature>
<evidence type="ECO:0000313" key="5">
    <source>
        <dbReference type="EMBL" id="BBI29071.1"/>
    </source>
</evidence>
<dbReference type="PANTHER" id="PTHR44688">
    <property type="entry name" value="DNA-BINDING TRANSCRIPTIONAL ACTIVATOR DEVR_DOSR"/>
    <property type="match status" value="1"/>
</dbReference>
<geneLocation type="plasmid" evidence="5">
    <name>pE013</name>
</geneLocation>
<dbReference type="EMBL" id="AP019401">
    <property type="protein sequence ID" value="BBI29071.1"/>
    <property type="molecule type" value="Genomic_DNA"/>
</dbReference>
<dbReference type="InterPro" id="IPR000792">
    <property type="entry name" value="Tscrpt_reg_LuxR_C"/>
</dbReference>
<dbReference type="InterPro" id="IPR016032">
    <property type="entry name" value="Sig_transdc_resp-reg_C-effctor"/>
</dbReference>
<dbReference type="InterPro" id="IPR036388">
    <property type="entry name" value="WH-like_DNA-bd_sf"/>
</dbReference>
<proteinExistence type="predicted"/>
<dbReference type="GO" id="GO:0003677">
    <property type="term" value="F:DNA binding"/>
    <property type="evidence" value="ECO:0007669"/>
    <property type="project" value="UniProtKB-KW"/>
</dbReference>
<organism evidence="5">
    <name type="scientific">Klebsiella pneumoniae</name>
    <dbReference type="NCBI Taxonomy" id="573"/>
    <lineage>
        <taxon>Bacteria</taxon>
        <taxon>Pseudomonadati</taxon>
        <taxon>Pseudomonadota</taxon>
        <taxon>Gammaproteobacteria</taxon>
        <taxon>Enterobacterales</taxon>
        <taxon>Enterobacteriaceae</taxon>
        <taxon>Klebsiella/Raoultella group</taxon>
        <taxon>Klebsiella</taxon>
        <taxon>Klebsiella pneumoniae complex</taxon>
    </lineage>
</organism>
<sequence>MNNINLIRSETTKGIHVIKGKALIDDILSYSILHLSRHIQLCHEFFLKKHSLVFINTPNLWTELPSLEEKIKRREYEVVIILVDSDYIDFYRSLINHPYVIAIPMSESLENIKSMISREINKYTPQRANKKEKLTPREKNILYLTSLGWSNKEIALILDVSNKTIFSHKRKIMDKVNLKRPNQMNKVLSELMPAQHRKNITTKEGANKFLI</sequence>
<accession>A0A455TLW8</accession>
<evidence type="ECO:0000256" key="1">
    <source>
        <dbReference type="ARBA" id="ARBA00023015"/>
    </source>
</evidence>
<dbReference type="GO" id="GO:0006355">
    <property type="term" value="P:regulation of DNA-templated transcription"/>
    <property type="evidence" value="ECO:0007669"/>
    <property type="project" value="InterPro"/>
</dbReference>
<geneLocation type="plasmid" evidence="6">
    <name>pE196_IMP6</name>
</geneLocation>
<reference evidence="5" key="1">
    <citation type="submission" date="2019-01" db="EMBL/GenBank/DDBJ databases">
        <title>Genomic characterization of novel carbapenem resistance plasmid carrying blaIMP-6 in northern Osaka.</title>
        <authorList>
            <person name="Abe R."/>
            <person name="Akeda Y."/>
            <person name="Sugawara Y."/>
            <person name="Yamamoto N."/>
            <person name="Tomono K."/>
            <person name="Takeuchi D."/>
            <person name="Kawahara R."/>
            <person name="Hamada S."/>
        </authorList>
    </citation>
    <scope>NUCLEOTIDE SEQUENCE</scope>
    <source>
        <strain evidence="5">E013</strain>
        <strain evidence="6">E196</strain>
        <plasmid evidence="5">pE013</plasmid>
        <plasmid evidence="6">pE196_IMP6</plasmid>
    </source>
</reference>
<dbReference type="EMBL" id="AP019405">
    <property type="protein sequence ID" value="BBI29637.1"/>
    <property type="molecule type" value="Genomic_DNA"/>
</dbReference>
<protein>
    <recommendedName>
        <fullName evidence="4">HTH luxR-type domain-containing protein</fullName>
    </recommendedName>
</protein>
<dbReference type="PRINTS" id="PR00038">
    <property type="entry name" value="HTHLUXR"/>
</dbReference>